<feature type="domain" description="Core-binding (CB)" evidence="8">
    <location>
        <begin position="81"/>
        <end position="169"/>
    </location>
</feature>
<keyword evidence="3" id="KW-0229">DNA integration</keyword>
<dbReference type="Gene3D" id="1.10.150.130">
    <property type="match status" value="1"/>
</dbReference>
<comment type="caution">
    <text evidence="9">The sequence shown here is derived from an EMBL/GenBank/DDBJ whole genome shotgun (WGS) entry which is preliminary data.</text>
</comment>
<evidence type="ECO:0000313" key="9">
    <source>
        <dbReference type="EMBL" id="HIR70010.1"/>
    </source>
</evidence>
<dbReference type="Proteomes" id="UP000823912">
    <property type="component" value="Unassembled WGS sequence"/>
</dbReference>
<gene>
    <name evidence="9" type="ORF">IAA55_01870</name>
</gene>
<dbReference type="Pfam" id="PF00589">
    <property type="entry name" value="Phage_integrase"/>
    <property type="match status" value="1"/>
</dbReference>
<organism evidence="9 10">
    <name type="scientific">Candidatus Pullilachnospira gallistercoris</name>
    <dbReference type="NCBI Taxonomy" id="2840911"/>
    <lineage>
        <taxon>Bacteria</taxon>
        <taxon>Bacillati</taxon>
        <taxon>Bacillota</taxon>
        <taxon>Clostridia</taxon>
        <taxon>Lachnospirales</taxon>
        <taxon>Lachnospiraceae</taxon>
        <taxon>Lachnospiraceae incertae sedis</taxon>
        <taxon>Candidatus Pullilachnospira</taxon>
    </lineage>
</organism>
<comment type="similarity">
    <text evidence="2">Belongs to the 'phage' integrase family.</text>
</comment>
<dbReference type="AlphaFoldDB" id="A0A9D1JA18"/>
<dbReference type="InterPro" id="IPR004107">
    <property type="entry name" value="Integrase_SAM-like_N"/>
</dbReference>
<dbReference type="PANTHER" id="PTHR30349:SF64">
    <property type="entry name" value="PROPHAGE INTEGRASE INTD-RELATED"/>
    <property type="match status" value="1"/>
</dbReference>
<dbReference type="SUPFAM" id="SSF56349">
    <property type="entry name" value="DNA breaking-rejoining enzymes"/>
    <property type="match status" value="1"/>
</dbReference>
<dbReference type="Gene3D" id="1.10.443.10">
    <property type="entry name" value="Intergrase catalytic core"/>
    <property type="match status" value="1"/>
</dbReference>
<dbReference type="GO" id="GO:0003677">
    <property type="term" value="F:DNA binding"/>
    <property type="evidence" value="ECO:0007669"/>
    <property type="project" value="UniProtKB-UniRule"/>
</dbReference>
<dbReference type="GO" id="GO:0006310">
    <property type="term" value="P:DNA recombination"/>
    <property type="evidence" value="ECO:0007669"/>
    <property type="project" value="UniProtKB-KW"/>
</dbReference>
<reference evidence="9" key="1">
    <citation type="submission" date="2020-10" db="EMBL/GenBank/DDBJ databases">
        <authorList>
            <person name="Gilroy R."/>
        </authorList>
    </citation>
    <scope>NUCLEOTIDE SEQUENCE</scope>
    <source>
        <strain evidence="9">ChiSjej5B23-6657</strain>
    </source>
</reference>
<feature type="domain" description="Tyr recombinase" evidence="7">
    <location>
        <begin position="189"/>
        <end position="383"/>
    </location>
</feature>
<evidence type="ECO:0000259" key="7">
    <source>
        <dbReference type="PROSITE" id="PS51898"/>
    </source>
</evidence>
<evidence type="ECO:0000259" key="8">
    <source>
        <dbReference type="PROSITE" id="PS51900"/>
    </source>
</evidence>
<evidence type="ECO:0000256" key="2">
    <source>
        <dbReference type="ARBA" id="ARBA00008857"/>
    </source>
</evidence>
<keyword evidence="5" id="KW-0233">DNA recombination</keyword>
<evidence type="ECO:0000313" key="10">
    <source>
        <dbReference type="Proteomes" id="UP000823912"/>
    </source>
</evidence>
<reference evidence="9" key="2">
    <citation type="journal article" date="2021" name="PeerJ">
        <title>Extensive microbial diversity within the chicken gut microbiome revealed by metagenomics and culture.</title>
        <authorList>
            <person name="Gilroy R."/>
            <person name="Ravi A."/>
            <person name="Getino M."/>
            <person name="Pursley I."/>
            <person name="Horton D.L."/>
            <person name="Alikhan N.F."/>
            <person name="Baker D."/>
            <person name="Gharbi K."/>
            <person name="Hall N."/>
            <person name="Watson M."/>
            <person name="Adriaenssens E.M."/>
            <person name="Foster-Nyarko E."/>
            <person name="Jarju S."/>
            <person name="Secka A."/>
            <person name="Antonio M."/>
            <person name="Oren A."/>
            <person name="Chaudhuri R.R."/>
            <person name="La Ragione R."/>
            <person name="Hildebrand F."/>
            <person name="Pallen M.J."/>
        </authorList>
    </citation>
    <scope>NUCLEOTIDE SEQUENCE</scope>
    <source>
        <strain evidence="9">ChiSjej5B23-6657</strain>
    </source>
</reference>
<proteinExistence type="inferred from homology"/>
<dbReference type="PANTHER" id="PTHR30349">
    <property type="entry name" value="PHAGE INTEGRASE-RELATED"/>
    <property type="match status" value="1"/>
</dbReference>
<dbReference type="InterPro" id="IPR011010">
    <property type="entry name" value="DNA_brk_join_enz"/>
</dbReference>
<dbReference type="InterPro" id="IPR044068">
    <property type="entry name" value="CB"/>
</dbReference>
<dbReference type="InterPro" id="IPR050090">
    <property type="entry name" value="Tyrosine_recombinase_XerCD"/>
</dbReference>
<dbReference type="GO" id="GO:0015074">
    <property type="term" value="P:DNA integration"/>
    <property type="evidence" value="ECO:0007669"/>
    <property type="project" value="UniProtKB-KW"/>
</dbReference>
<name>A0A9D1JA18_9FIRM</name>
<comment type="function">
    <text evidence="1">Site-specific tyrosine recombinase, which acts by catalyzing the cutting and rejoining of the recombining DNA molecules.</text>
</comment>
<protein>
    <submittedName>
        <fullName evidence="9">Site-specific integrase</fullName>
    </submittedName>
</protein>
<dbReference type="InterPro" id="IPR010998">
    <property type="entry name" value="Integrase_recombinase_N"/>
</dbReference>
<dbReference type="InterPro" id="IPR002104">
    <property type="entry name" value="Integrase_catalytic"/>
</dbReference>
<accession>A0A9D1JA18</accession>
<keyword evidence="4 6" id="KW-0238">DNA-binding</keyword>
<dbReference type="Pfam" id="PF14659">
    <property type="entry name" value="Phage_int_SAM_3"/>
    <property type="match status" value="1"/>
</dbReference>
<dbReference type="PROSITE" id="PS51898">
    <property type="entry name" value="TYR_RECOMBINASE"/>
    <property type="match status" value="1"/>
</dbReference>
<evidence type="ECO:0000256" key="4">
    <source>
        <dbReference type="ARBA" id="ARBA00023125"/>
    </source>
</evidence>
<dbReference type="InterPro" id="IPR013762">
    <property type="entry name" value="Integrase-like_cat_sf"/>
</dbReference>
<evidence type="ECO:0000256" key="1">
    <source>
        <dbReference type="ARBA" id="ARBA00003283"/>
    </source>
</evidence>
<dbReference type="EMBL" id="DVHM01000032">
    <property type="protein sequence ID" value="HIR70010.1"/>
    <property type="molecule type" value="Genomic_DNA"/>
</dbReference>
<sequence length="392" mass="44788">MTERAENTKRENIYLRKDGRWEARYIKERSPEGRAVYGSVYGRTREAAFQKRMEVVNLLNAQTKKWEKQSGWNINGKNTGIRFSQVAEAWFEEILPGIKESTVAKYKNMLYRYILPALGDRNIAAIDTEEIQHFCVQLLQSGGRSRKGLSEKTVADILSLIRGILRHAAAKGQSGVPDLSGVHIRQPKKQMRIFTVSEQKRLTDYLCSHRDARNLGILLSLYMGLRIGEVCALGWEDISFSERTLQVRRTMQRVQRMHPEGKKTEIIITSPKSASSIREIPFPDALFLAVCSYRGDAAGFLLTGNTSRFVEPRSLENHFRRVLQEASVDYGNYHALRHTFATRCVEQGFDVKSLSEILGHSSIGITMNRYVHPSLESKRENMRKLTGMFAVR</sequence>
<evidence type="ECO:0000256" key="5">
    <source>
        <dbReference type="ARBA" id="ARBA00023172"/>
    </source>
</evidence>
<evidence type="ECO:0000256" key="3">
    <source>
        <dbReference type="ARBA" id="ARBA00022908"/>
    </source>
</evidence>
<dbReference type="CDD" id="cd01189">
    <property type="entry name" value="INT_ICEBs1_C_like"/>
    <property type="match status" value="1"/>
</dbReference>
<dbReference type="PROSITE" id="PS51900">
    <property type="entry name" value="CB"/>
    <property type="match status" value="1"/>
</dbReference>
<evidence type="ECO:0000256" key="6">
    <source>
        <dbReference type="PROSITE-ProRule" id="PRU01248"/>
    </source>
</evidence>